<dbReference type="EMBL" id="CAJPWZ010001668">
    <property type="protein sequence ID" value="CAG2220703.1"/>
    <property type="molecule type" value="Genomic_DNA"/>
</dbReference>
<dbReference type="PANTHER" id="PTHR24365">
    <property type="entry name" value="TOLL-LIKE RECEPTOR"/>
    <property type="match status" value="1"/>
</dbReference>
<dbReference type="InterPro" id="IPR000157">
    <property type="entry name" value="TIR_dom"/>
</dbReference>
<accession>A0A8S3SGH6</accession>
<dbReference type="Pfam" id="PF01582">
    <property type="entry name" value="TIR"/>
    <property type="match status" value="1"/>
</dbReference>
<name>A0A8S3SGH6_MYTED</name>
<evidence type="ECO:0000256" key="10">
    <source>
        <dbReference type="ARBA" id="ARBA00023180"/>
    </source>
</evidence>
<keyword evidence="8 11" id="KW-0472">Membrane</keyword>
<dbReference type="OrthoDB" id="1357022at2759"/>
<dbReference type="SUPFAM" id="SSF52047">
    <property type="entry name" value="RNI-like"/>
    <property type="match status" value="1"/>
</dbReference>
<evidence type="ECO:0000256" key="3">
    <source>
        <dbReference type="ARBA" id="ARBA00022614"/>
    </source>
</evidence>
<feature type="domain" description="TIR" evidence="12">
    <location>
        <begin position="619"/>
        <end position="739"/>
    </location>
</feature>
<dbReference type="Gene3D" id="3.40.50.10140">
    <property type="entry name" value="Toll/interleukin-1 receptor homology (TIR) domain"/>
    <property type="match status" value="1"/>
</dbReference>
<dbReference type="Gene3D" id="3.80.10.10">
    <property type="entry name" value="Ribonuclease Inhibitor"/>
    <property type="match status" value="3"/>
</dbReference>
<keyword evidence="3" id="KW-0433">Leucine-rich repeat</keyword>
<dbReference type="SMART" id="SM00369">
    <property type="entry name" value="LRR_TYP"/>
    <property type="match status" value="4"/>
</dbReference>
<dbReference type="GO" id="GO:0005886">
    <property type="term" value="C:plasma membrane"/>
    <property type="evidence" value="ECO:0007669"/>
    <property type="project" value="TreeGrafter"/>
</dbReference>
<dbReference type="InterPro" id="IPR001611">
    <property type="entry name" value="Leu-rich_rpt"/>
</dbReference>
<keyword evidence="6" id="KW-0677">Repeat</keyword>
<protein>
    <recommendedName>
        <fullName evidence="12">TIR domain-containing protein</fullName>
    </recommendedName>
</protein>
<comment type="subcellular location">
    <subcellularLocation>
        <location evidence="1">Membrane</location>
        <topology evidence="1">Single-pass membrane protein</topology>
    </subcellularLocation>
</comment>
<evidence type="ECO:0000259" key="12">
    <source>
        <dbReference type="PROSITE" id="PS50104"/>
    </source>
</evidence>
<evidence type="ECO:0000256" key="6">
    <source>
        <dbReference type="ARBA" id="ARBA00022737"/>
    </source>
</evidence>
<dbReference type="InterPro" id="IPR003591">
    <property type="entry name" value="Leu-rich_rpt_typical-subtyp"/>
</dbReference>
<dbReference type="InterPro" id="IPR032675">
    <property type="entry name" value="LRR_dom_sf"/>
</dbReference>
<dbReference type="PROSITE" id="PS51450">
    <property type="entry name" value="LRR"/>
    <property type="match status" value="2"/>
</dbReference>
<comment type="caution">
    <text evidence="13">The sequence shown here is derived from an EMBL/GenBank/DDBJ whole genome shotgun (WGS) entry which is preliminary data.</text>
</comment>
<evidence type="ECO:0000256" key="8">
    <source>
        <dbReference type="ARBA" id="ARBA00023136"/>
    </source>
</evidence>
<keyword evidence="10" id="KW-0325">Glycoprotein</keyword>
<keyword evidence="9" id="KW-0675">Receptor</keyword>
<evidence type="ECO:0000313" key="13">
    <source>
        <dbReference type="EMBL" id="CAG2220703.1"/>
    </source>
</evidence>
<dbReference type="InterPro" id="IPR011050">
    <property type="entry name" value="Pectin_lyase_fold/virulence"/>
</dbReference>
<dbReference type="GO" id="GO:0007165">
    <property type="term" value="P:signal transduction"/>
    <property type="evidence" value="ECO:0007669"/>
    <property type="project" value="InterPro"/>
</dbReference>
<dbReference type="Pfam" id="PF13855">
    <property type="entry name" value="LRR_8"/>
    <property type="match status" value="1"/>
</dbReference>
<organism evidence="13 14">
    <name type="scientific">Mytilus edulis</name>
    <name type="common">Blue mussel</name>
    <dbReference type="NCBI Taxonomy" id="6550"/>
    <lineage>
        <taxon>Eukaryota</taxon>
        <taxon>Metazoa</taxon>
        <taxon>Spiralia</taxon>
        <taxon>Lophotrochozoa</taxon>
        <taxon>Mollusca</taxon>
        <taxon>Bivalvia</taxon>
        <taxon>Autobranchia</taxon>
        <taxon>Pteriomorphia</taxon>
        <taxon>Mytilida</taxon>
        <taxon>Mytiloidea</taxon>
        <taxon>Mytilidae</taxon>
        <taxon>Mytilinae</taxon>
        <taxon>Mytilus</taxon>
    </lineage>
</organism>
<dbReference type="AlphaFoldDB" id="A0A8S3SGH6"/>
<sequence>MTEALQMIQPEDLKHLVLDQETREEVQRDCEQYERILRITFPQIRIMVNQCNLVLTVLLVFLQKGIDCSDRTHSVQCHFDERCTCIVYQMHVNVDCSWKNITDIPALPENISSLNLQHNSISKIQANIFLHSNKLDVLDLSYNEISNLIPQAFIGLTGLLNLYLDHNKLNYSEVTLPKGVFKPLISLIHLSLKFNIDRITLTSGFFKLPSETIADLSMLERLEIDASSMTAKHFGEGFSHLVNLNSIHIGQSYNLWLTNNTFRYMTQLRHFFVNCEEVQVDNGTFALLKQLNTLSIKYDSLSKLKYMEFCKFVEELRFTAIEVFRLTNALINDDTIAIFPWDSANIVFLHTPLRELYITHNGRYEWDFPNYPTSPSPRLKIIDFSYSKFVNFRLNLANVSKLILRNNTLGKFFANNGYMKSNESRIEHIDLSYNSIYKLYYPIFHGQPNLRIIDLSGNLLREILFDLSYSISLESLNLSRNYIMLFTEETMRNLETIAKYRSLTVDLSYNEIQCSCSALSFLLWIRNGPVHFHQFEHYNCAYSGESLEYRTVNDATRHLQRECINTSHVLAGASSLLIVILGIIIGAIVYRQRWKLRYMFYTAKSKYNKYKAVADVLEYTYDAFISYSEDDRSFVLTDCIEKLEKEENLSLCINHRDFVPGDDITDNIINAIKKKTEASNPMRTLHRAIQLYQNQIYRTKTGGKRIPSNHFTKVTDPSILQRLSPEAQKHGFINITNVPSGQRYSTVFQYDSDRPKKWANQSDIWVYGYWYQSWADKAVPIKTIDVPHKTISLAQPTHFGLRAGQTHPGGGYFRFINILDEIDEPGEYFIDRTTGMLFLWPAFSKGLYGSNDVIYGSMINTCIQLTRYTSNVVFENFILEACRHFGIQAQDSSNITIQSMEIRNTGSYNVYCRKDWTQYLST</sequence>
<evidence type="ECO:0000256" key="1">
    <source>
        <dbReference type="ARBA" id="ARBA00004167"/>
    </source>
</evidence>
<keyword evidence="14" id="KW-1185">Reference proteome</keyword>
<dbReference type="Proteomes" id="UP000683360">
    <property type="component" value="Unassembled WGS sequence"/>
</dbReference>
<dbReference type="SUPFAM" id="SSF52058">
    <property type="entry name" value="L domain-like"/>
    <property type="match status" value="1"/>
</dbReference>
<dbReference type="SUPFAM" id="SSF52200">
    <property type="entry name" value="Toll/Interleukin receptor TIR domain"/>
    <property type="match status" value="1"/>
</dbReference>
<evidence type="ECO:0000256" key="2">
    <source>
        <dbReference type="ARBA" id="ARBA00009634"/>
    </source>
</evidence>
<keyword evidence="5" id="KW-0732">Signal</keyword>
<evidence type="ECO:0000256" key="5">
    <source>
        <dbReference type="ARBA" id="ARBA00022729"/>
    </source>
</evidence>
<evidence type="ECO:0000256" key="7">
    <source>
        <dbReference type="ARBA" id="ARBA00022989"/>
    </source>
</evidence>
<evidence type="ECO:0000256" key="4">
    <source>
        <dbReference type="ARBA" id="ARBA00022692"/>
    </source>
</evidence>
<dbReference type="InterPro" id="IPR035897">
    <property type="entry name" value="Toll_tir_struct_dom_sf"/>
</dbReference>
<keyword evidence="7 11" id="KW-1133">Transmembrane helix</keyword>
<evidence type="ECO:0000256" key="11">
    <source>
        <dbReference type="SAM" id="Phobius"/>
    </source>
</evidence>
<dbReference type="GO" id="GO:0038023">
    <property type="term" value="F:signaling receptor activity"/>
    <property type="evidence" value="ECO:0007669"/>
    <property type="project" value="TreeGrafter"/>
</dbReference>
<reference evidence="13" key="1">
    <citation type="submission" date="2021-03" db="EMBL/GenBank/DDBJ databases">
        <authorList>
            <person name="Bekaert M."/>
        </authorList>
    </citation>
    <scope>NUCLEOTIDE SEQUENCE</scope>
</reference>
<feature type="transmembrane region" description="Helical" evidence="11">
    <location>
        <begin position="569"/>
        <end position="590"/>
    </location>
</feature>
<gene>
    <name evidence="13" type="ORF">MEDL_34173</name>
</gene>
<dbReference type="PROSITE" id="PS50104">
    <property type="entry name" value="TIR"/>
    <property type="match status" value="1"/>
</dbReference>
<evidence type="ECO:0000256" key="9">
    <source>
        <dbReference type="ARBA" id="ARBA00023170"/>
    </source>
</evidence>
<proteinExistence type="inferred from homology"/>
<comment type="similarity">
    <text evidence="2">Belongs to the Toll-like receptor family.</text>
</comment>
<evidence type="ECO:0000313" key="14">
    <source>
        <dbReference type="Proteomes" id="UP000683360"/>
    </source>
</evidence>
<dbReference type="PANTHER" id="PTHR24365:SF541">
    <property type="entry name" value="PROTEIN TOLL-RELATED"/>
    <property type="match status" value="1"/>
</dbReference>
<dbReference type="SUPFAM" id="SSF51126">
    <property type="entry name" value="Pectin lyase-like"/>
    <property type="match status" value="1"/>
</dbReference>
<keyword evidence="4 11" id="KW-0812">Transmembrane</keyword>